<proteinExistence type="predicted"/>
<dbReference type="SUPFAM" id="SSF55729">
    <property type="entry name" value="Acyl-CoA N-acyltransferases (Nat)"/>
    <property type="match status" value="1"/>
</dbReference>
<dbReference type="Pfam" id="PF00583">
    <property type="entry name" value="Acetyltransf_1"/>
    <property type="match status" value="1"/>
</dbReference>
<dbReference type="PANTHER" id="PTHR43305:SF1">
    <property type="entry name" value="FAMILY N-ACETYLTRANSFERASE, PUTATIVE (AFU_ORTHOLOGUE AFUA_2G01380)-RELATED"/>
    <property type="match status" value="1"/>
</dbReference>
<accession>A0A2H0YPD7</accession>
<protein>
    <recommendedName>
        <fullName evidence="1">N-acetyltransferase domain-containing protein</fullName>
    </recommendedName>
</protein>
<dbReference type="InterPro" id="IPR052777">
    <property type="entry name" value="Acetyltransferase_Enz"/>
</dbReference>
<dbReference type="GO" id="GO:0016747">
    <property type="term" value="F:acyltransferase activity, transferring groups other than amino-acyl groups"/>
    <property type="evidence" value="ECO:0007669"/>
    <property type="project" value="InterPro"/>
</dbReference>
<feature type="domain" description="N-acetyltransferase" evidence="1">
    <location>
        <begin position="3"/>
        <end position="147"/>
    </location>
</feature>
<dbReference type="InterPro" id="IPR000182">
    <property type="entry name" value="GNAT_dom"/>
</dbReference>
<reference evidence="3" key="1">
    <citation type="submission" date="2017-09" db="EMBL/GenBank/DDBJ databases">
        <title>Depth-based differentiation of microbial function through sediment-hosted aquifers and enrichment of novel symbionts in the deep terrestrial subsurface.</title>
        <authorList>
            <person name="Probst A.J."/>
            <person name="Ladd B."/>
            <person name="Jarett J.K."/>
            <person name="Geller-Mcgrath D.E."/>
            <person name="Sieber C.M.K."/>
            <person name="Emerson J.B."/>
            <person name="Anantharaman K."/>
            <person name="Thomas B.C."/>
            <person name="Malmstrom R."/>
            <person name="Stieglmeier M."/>
            <person name="Klingl A."/>
            <person name="Woyke T."/>
            <person name="Ryan C.M."/>
            <person name="Banfield J.F."/>
        </authorList>
    </citation>
    <scope>NUCLEOTIDE SEQUENCE [LARGE SCALE GENOMIC DNA]</scope>
</reference>
<name>A0A2H0YPD7_9BACT</name>
<dbReference type="PANTHER" id="PTHR43305">
    <property type="entry name" value="FAMILY N-ACETYLTRANSFERASE, PUTATIVE (AFU_ORTHOLOGUE AFUA_2G01380)-RELATED"/>
    <property type="match status" value="1"/>
</dbReference>
<dbReference type="AlphaFoldDB" id="A0A2H0YPD7"/>
<comment type="caution">
    <text evidence="2">The sequence shown here is derived from an EMBL/GenBank/DDBJ whole genome shotgun (WGS) entry which is preliminary data.</text>
</comment>
<dbReference type="PROSITE" id="PS51186">
    <property type="entry name" value="GNAT"/>
    <property type="match status" value="1"/>
</dbReference>
<sequence>MQIEINKIEDKDLEQAQGFCLFIFEELGWDKNFTYGLDNLKEFFGGQREIFFLAKEKEKIIACAGLKELSETEGLIKRFYVAKEFRGKGLAGLMLRKIKQFAKEKNYKTIVLDIFKDNIRAKKFFKKHRFVVFNPYPHENWLESQHPKIFAFRKLEL</sequence>
<evidence type="ECO:0000313" key="3">
    <source>
        <dbReference type="Proteomes" id="UP000231472"/>
    </source>
</evidence>
<organism evidence="2 3">
    <name type="scientific">Candidatus Nealsonbacteria bacterium CG08_land_8_20_14_0_20_36_22</name>
    <dbReference type="NCBI Taxonomy" id="1974704"/>
    <lineage>
        <taxon>Bacteria</taxon>
        <taxon>Candidatus Nealsoniibacteriota</taxon>
    </lineage>
</organism>
<dbReference type="CDD" id="cd04301">
    <property type="entry name" value="NAT_SF"/>
    <property type="match status" value="1"/>
</dbReference>
<dbReference type="EMBL" id="PEYC01000024">
    <property type="protein sequence ID" value="PIS40149.1"/>
    <property type="molecule type" value="Genomic_DNA"/>
</dbReference>
<dbReference type="Gene3D" id="3.40.630.30">
    <property type="match status" value="1"/>
</dbReference>
<evidence type="ECO:0000259" key="1">
    <source>
        <dbReference type="PROSITE" id="PS51186"/>
    </source>
</evidence>
<dbReference type="InterPro" id="IPR016181">
    <property type="entry name" value="Acyl_CoA_acyltransferase"/>
</dbReference>
<gene>
    <name evidence="2" type="ORF">COT32_01220</name>
</gene>
<dbReference type="Proteomes" id="UP000231472">
    <property type="component" value="Unassembled WGS sequence"/>
</dbReference>
<evidence type="ECO:0000313" key="2">
    <source>
        <dbReference type="EMBL" id="PIS40149.1"/>
    </source>
</evidence>